<evidence type="ECO:0000256" key="3">
    <source>
        <dbReference type="SAM" id="MobiDB-lite"/>
    </source>
</evidence>
<proteinExistence type="predicted"/>
<organism evidence="4 5">
    <name type="scientific">Puccinia coronata f. sp. avenae</name>
    <dbReference type="NCBI Taxonomy" id="200324"/>
    <lineage>
        <taxon>Eukaryota</taxon>
        <taxon>Fungi</taxon>
        <taxon>Dikarya</taxon>
        <taxon>Basidiomycota</taxon>
        <taxon>Pucciniomycotina</taxon>
        <taxon>Pucciniomycetes</taxon>
        <taxon>Pucciniales</taxon>
        <taxon>Pucciniaceae</taxon>
        <taxon>Puccinia</taxon>
    </lineage>
</organism>
<dbReference type="AlphaFoldDB" id="A0A2N5U9Y2"/>
<keyword evidence="2" id="KW-0408">Iron</keyword>
<evidence type="ECO:0000256" key="2">
    <source>
        <dbReference type="ARBA" id="ARBA00023004"/>
    </source>
</evidence>
<evidence type="ECO:0000313" key="4">
    <source>
        <dbReference type="EMBL" id="PLW34554.1"/>
    </source>
</evidence>
<dbReference type="Pfam" id="PF01231">
    <property type="entry name" value="IDO"/>
    <property type="match status" value="1"/>
</dbReference>
<dbReference type="Gene3D" id="1.20.58.480">
    <property type="match status" value="1"/>
</dbReference>
<protein>
    <submittedName>
        <fullName evidence="4">Uncharacterized protein</fullName>
    </submittedName>
</protein>
<comment type="caution">
    <text evidence="4">The sequence shown here is derived from an EMBL/GenBank/DDBJ whole genome shotgun (WGS) entry which is preliminary data.</text>
</comment>
<accession>A0A2N5U9Y2</accession>
<dbReference type="GO" id="GO:0046872">
    <property type="term" value="F:metal ion binding"/>
    <property type="evidence" value="ECO:0007669"/>
    <property type="project" value="UniProtKB-KW"/>
</dbReference>
<dbReference type="Proteomes" id="UP000235392">
    <property type="component" value="Unassembled WGS sequence"/>
</dbReference>
<evidence type="ECO:0000313" key="5">
    <source>
        <dbReference type="Proteomes" id="UP000235392"/>
    </source>
</evidence>
<dbReference type="EMBL" id="PGCI01000195">
    <property type="protein sequence ID" value="PLW34554.1"/>
    <property type="molecule type" value="Genomic_DNA"/>
</dbReference>
<dbReference type="GO" id="GO:0016702">
    <property type="term" value="F:oxidoreductase activity, acting on single donors with incorporation of molecular oxygen, incorporation of two atoms of oxygen"/>
    <property type="evidence" value="ECO:0007669"/>
    <property type="project" value="UniProtKB-ARBA"/>
</dbReference>
<evidence type="ECO:0000256" key="1">
    <source>
        <dbReference type="ARBA" id="ARBA00022723"/>
    </source>
</evidence>
<gene>
    <name evidence="4" type="ORF">PCASD_12913</name>
</gene>
<dbReference type="InterPro" id="IPR000898">
    <property type="entry name" value="Indolamine_dOase"/>
</dbReference>
<feature type="region of interest" description="Disordered" evidence="3">
    <location>
        <begin position="1"/>
        <end position="33"/>
    </location>
</feature>
<reference evidence="4 5" key="1">
    <citation type="submission" date="2017-11" db="EMBL/GenBank/DDBJ databases">
        <title>De novo assembly and phasing of dikaryotic genomes from two isolates of Puccinia coronata f. sp. avenae, the causal agent of oat crown rust.</title>
        <authorList>
            <person name="Miller M.E."/>
            <person name="Zhang Y."/>
            <person name="Omidvar V."/>
            <person name="Sperschneider J."/>
            <person name="Schwessinger B."/>
            <person name="Raley C."/>
            <person name="Palmer J.M."/>
            <person name="Garnica D."/>
            <person name="Upadhyaya N."/>
            <person name="Rathjen J."/>
            <person name="Taylor J.M."/>
            <person name="Park R.F."/>
            <person name="Dodds P.N."/>
            <person name="Hirsch C.D."/>
            <person name="Kianian S.F."/>
            <person name="Figueroa M."/>
        </authorList>
    </citation>
    <scope>NUCLEOTIDE SEQUENCE [LARGE SCALE GENOMIC DNA]</scope>
    <source>
        <strain evidence="4">12SD80</strain>
    </source>
</reference>
<dbReference type="GO" id="GO:0020037">
    <property type="term" value="F:heme binding"/>
    <property type="evidence" value="ECO:0007669"/>
    <property type="project" value="InterPro"/>
</dbReference>
<feature type="compositionally biased region" description="Pro residues" evidence="3">
    <location>
        <begin position="1"/>
        <end position="20"/>
    </location>
</feature>
<name>A0A2N5U9Y2_9BASI</name>
<keyword evidence="1" id="KW-0479">Metal-binding</keyword>
<dbReference type="GO" id="GO:0006568">
    <property type="term" value="P:L-tryptophan metabolic process"/>
    <property type="evidence" value="ECO:0007669"/>
    <property type="project" value="UniProtKB-ARBA"/>
</dbReference>
<sequence>MSDLPPDPPETRNSPPPNPPLGGKVTHKKGGLRGPEETFMARMAVYMPSHHHHFLSELSACFEEHSSNITTFPSLPHVATHSVRLLALASPSTSDLRSSYNNCVAALGQLRAS</sequence>